<name>E9SBC7_RUMAL</name>
<protein>
    <submittedName>
        <fullName evidence="1">Uncharacterized protein</fullName>
    </submittedName>
</protein>
<dbReference type="EMBL" id="ADKM02000066">
    <property type="protein sequence ID" value="EGC03482.1"/>
    <property type="molecule type" value="Genomic_DNA"/>
</dbReference>
<evidence type="ECO:0000313" key="2">
    <source>
        <dbReference type="Proteomes" id="UP000004259"/>
    </source>
</evidence>
<gene>
    <name evidence="1" type="ORF">CUS_6600</name>
</gene>
<keyword evidence="2" id="KW-1185">Reference proteome</keyword>
<dbReference type="Proteomes" id="UP000004259">
    <property type="component" value="Unassembled WGS sequence"/>
</dbReference>
<accession>E9SBC7</accession>
<proteinExistence type="predicted"/>
<evidence type="ECO:0000313" key="1">
    <source>
        <dbReference type="EMBL" id="EGC03482.1"/>
    </source>
</evidence>
<reference evidence="1 2" key="1">
    <citation type="submission" date="2011-02" db="EMBL/GenBank/DDBJ databases">
        <authorList>
            <person name="Nelson K.E."/>
            <person name="Sutton G."/>
            <person name="Torralba M."/>
            <person name="Durkin S."/>
            <person name="Harkins D."/>
            <person name="Montgomery R."/>
            <person name="Ziemer C."/>
            <person name="Klaassens E."/>
            <person name="Ocuiv P."/>
            <person name="Morrison M."/>
        </authorList>
    </citation>
    <scope>NUCLEOTIDE SEQUENCE [LARGE SCALE GENOMIC DNA]</scope>
    <source>
        <strain evidence="1 2">8</strain>
    </source>
</reference>
<organism evidence="1 2">
    <name type="scientific">Ruminococcus albus 8</name>
    <dbReference type="NCBI Taxonomy" id="246199"/>
    <lineage>
        <taxon>Bacteria</taxon>
        <taxon>Bacillati</taxon>
        <taxon>Bacillota</taxon>
        <taxon>Clostridia</taxon>
        <taxon>Eubacteriales</taxon>
        <taxon>Oscillospiraceae</taxon>
        <taxon>Ruminococcus</taxon>
    </lineage>
</organism>
<sequence>MGFVTGFCLNFKADCYRVRLTAVQKTENDRAVCGGLYGGRSSEVRYISDIYHLYPTSFYR</sequence>
<dbReference type="AlphaFoldDB" id="E9SBC7"/>
<comment type="caution">
    <text evidence="1">The sequence shown here is derived from an EMBL/GenBank/DDBJ whole genome shotgun (WGS) entry which is preliminary data.</text>
</comment>